<dbReference type="Pfam" id="PF22821">
    <property type="entry name" value="ZP1_ZP4_Ig-like"/>
    <property type="match status" value="1"/>
</dbReference>
<name>A0A665W183_ECHNA</name>
<dbReference type="GO" id="GO:0005576">
    <property type="term" value="C:extracellular region"/>
    <property type="evidence" value="ECO:0007669"/>
    <property type="project" value="UniProtKB-SubCell"/>
</dbReference>
<dbReference type="InParanoid" id="A0A665W183"/>
<keyword evidence="7" id="KW-1185">Reference proteome</keyword>
<dbReference type="GO" id="GO:0035804">
    <property type="term" value="F:structural constituent of egg coat"/>
    <property type="evidence" value="ECO:0007669"/>
    <property type="project" value="TreeGrafter"/>
</dbReference>
<organism evidence="6 7">
    <name type="scientific">Echeneis naucrates</name>
    <name type="common">Live sharksucker</name>
    <dbReference type="NCBI Taxonomy" id="173247"/>
    <lineage>
        <taxon>Eukaryota</taxon>
        <taxon>Metazoa</taxon>
        <taxon>Chordata</taxon>
        <taxon>Craniata</taxon>
        <taxon>Vertebrata</taxon>
        <taxon>Euteleostomi</taxon>
        <taxon>Actinopterygii</taxon>
        <taxon>Neopterygii</taxon>
        <taxon>Teleostei</taxon>
        <taxon>Neoteleostei</taxon>
        <taxon>Acanthomorphata</taxon>
        <taxon>Carangaria</taxon>
        <taxon>Carangiformes</taxon>
        <taxon>Echeneidae</taxon>
        <taxon>Echeneis</taxon>
    </lineage>
</organism>
<dbReference type="GO" id="GO:0007339">
    <property type="term" value="P:binding of sperm to zona pellucida"/>
    <property type="evidence" value="ECO:0007669"/>
    <property type="project" value="TreeGrafter"/>
</dbReference>
<comment type="subcellular location">
    <subcellularLocation>
        <location evidence="1">Secreted</location>
    </subcellularLocation>
</comment>
<evidence type="ECO:0000256" key="2">
    <source>
        <dbReference type="ARBA" id="ARBA00022525"/>
    </source>
</evidence>
<keyword evidence="2" id="KW-0964">Secreted</keyword>
<sequence>MASSARDPNLLNNRRLRQTDREGLHSTHGRPQQDCREGNIKRIGRFYIIGHLEPNIPNVGYQSDSAVSVQAEAKARGQRLRGTEESWQRLQPVVECGERAMSLIIRRRRAVQLLLDRENESSVALSKLPPQCGYSVQTTWRDLTLMADYDACHVTQEEDNYVLPLLWRGIPVKMSCPVAQLHPHTSGISSLCCSLYGMTIKVQGQDPAELKINGKHAHLFIHSDYTY</sequence>
<evidence type="ECO:0000313" key="6">
    <source>
        <dbReference type="Ensembl" id="ENSENLP00000037839.1"/>
    </source>
</evidence>
<evidence type="ECO:0000256" key="3">
    <source>
        <dbReference type="ARBA" id="ARBA00022729"/>
    </source>
</evidence>
<feature type="domain" description="Zona pellucida sperm-binding protein 1/4 Ig-like" evidence="5">
    <location>
        <begin position="96"/>
        <end position="169"/>
    </location>
</feature>
<keyword evidence="3" id="KW-0732">Signal</keyword>
<dbReference type="AlphaFoldDB" id="A0A665W183"/>
<dbReference type="InterPro" id="IPR051148">
    <property type="entry name" value="Zona_Pellucida_Domain_gp"/>
</dbReference>
<feature type="region of interest" description="Disordered" evidence="4">
    <location>
        <begin position="1"/>
        <end position="36"/>
    </location>
</feature>
<dbReference type="GO" id="GO:0060468">
    <property type="term" value="P:prevention of polyspermy"/>
    <property type="evidence" value="ECO:0007669"/>
    <property type="project" value="TreeGrafter"/>
</dbReference>
<proteinExistence type="predicted"/>
<accession>A0A665W183</accession>
<reference evidence="6" key="3">
    <citation type="submission" date="2025-09" db="UniProtKB">
        <authorList>
            <consortium name="Ensembl"/>
        </authorList>
    </citation>
    <scope>IDENTIFICATION</scope>
</reference>
<protein>
    <recommendedName>
        <fullName evidence="5">Zona pellucida sperm-binding protein 1/4 Ig-like domain-containing protein</fullName>
    </recommendedName>
</protein>
<dbReference type="Proteomes" id="UP000472264">
    <property type="component" value="Chromosome 8"/>
</dbReference>
<evidence type="ECO:0000256" key="1">
    <source>
        <dbReference type="ARBA" id="ARBA00004613"/>
    </source>
</evidence>
<dbReference type="GO" id="GO:0035805">
    <property type="term" value="C:egg coat"/>
    <property type="evidence" value="ECO:0007669"/>
    <property type="project" value="TreeGrafter"/>
</dbReference>
<reference evidence="6" key="2">
    <citation type="submission" date="2025-08" db="UniProtKB">
        <authorList>
            <consortium name="Ensembl"/>
        </authorList>
    </citation>
    <scope>IDENTIFICATION</scope>
</reference>
<dbReference type="GO" id="GO:0032190">
    <property type="term" value="F:acrosin binding"/>
    <property type="evidence" value="ECO:0007669"/>
    <property type="project" value="TreeGrafter"/>
</dbReference>
<reference evidence="6" key="1">
    <citation type="submission" date="2021-04" db="EMBL/GenBank/DDBJ databases">
        <authorList>
            <consortium name="Wellcome Sanger Institute Data Sharing"/>
        </authorList>
    </citation>
    <scope>NUCLEOTIDE SEQUENCE [LARGE SCALE GENOMIC DNA]</scope>
</reference>
<evidence type="ECO:0000259" key="5">
    <source>
        <dbReference type="Pfam" id="PF22821"/>
    </source>
</evidence>
<dbReference type="InterPro" id="IPR054554">
    <property type="entry name" value="ZP1/4_Ig-like"/>
</dbReference>
<dbReference type="Ensembl" id="ENSENLT00000038855.1">
    <property type="protein sequence ID" value="ENSENLP00000037839.1"/>
    <property type="gene ID" value="ENSENLG00000016375.1"/>
</dbReference>
<dbReference type="PANTHER" id="PTHR23343">
    <property type="entry name" value="ZONA PELLUCIDA SPERM-BINDING PROTEIN"/>
    <property type="match status" value="1"/>
</dbReference>
<evidence type="ECO:0000313" key="7">
    <source>
        <dbReference type="Proteomes" id="UP000472264"/>
    </source>
</evidence>
<evidence type="ECO:0000256" key="4">
    <source>
        <dbReference type="SAM" id="MobiDB-lite"/>
    </source>
</evidence>
<dbReference type="PANTHER" id="PTHR23343:SF117">
    <property type="entry name" value="ZONA PELLUCIDA SPERM-BINDING PROTEIN 4-LIKE ISOFORM X1"/>
    <property type="match status" value="1"/>
</dbReference>
<feature type="compositionally biased region" description="Basic and acidic residues" evidence="4">
    <location>
        <begin position="17"/>
        <end position="36"/>
    </location>
</feature>